<dbReference type="Pfam" id="PF00500">
    <property type="entry name" value="Late_protein_L1"/>
    <property type="match status" value="1"/>
</dbReference>
<comment type="subcellular location">
    <subcellularLocation>
        <location evidence="1 8">Virion</location>
    </subcellularLocation>
</comment>
<dbReference type="GO" id="GO:0019062">
    <property type="term" value="P:virion attachment to host cell"/>
    <property type="evidence" value="ECO:0007669"/>
    <property type="project" value="UniProtKB-UniRule"/>
</dbReference>
<dbReference type="InterPro" id="IPR002210">
    <property type="entry name" value="Capsid_L1_Papillomavir"/>
</dbReference>
<keyword evidence="4 8" id="KW-1161">Viral attachment to host cell</keyword>
<keyword evidence="6 8" id="KW-0426">Late protein</keyword>
<comment type="subunit">
    <text evidence="8">Self-assembles into homopentamers. The capsid has an icosahedral symmetry and consists of 72 capsomers, with each capsomer being a pentamer of L1. Interacts with the minor capsid protein L2; this interaction is necessary for viral genome encapsidation.</text>
</comment>
<dbReference type="InterPro" id="IPR011222">
    <property type="entry name" value="dsDNA_vir_gr_I_capsid"/>
</dbReference>
<dbReference type="PRINTS" id="PR00865">
    <property type="entry name" value="HPVCAPSIDL1"/>
</dbReference>
<accession>A0A8F5XQ69</accession>
<keyword evidence="2 8" id="KW-0167">Capsid protein</keyword>
<comment type="function">
    <text evidence="8">Forms an icosahedral capsid with a T=7 symmetry and a 50 nm diameter. The capsid is composed of 72 pentamers linked to each other by disulfide bonds and associated with L2 proteins. Binds to heparan sulfate proteoglycans on cell surface of basal layer keratinocytes to provide initial virion attachment. This binding mediates a conformational change in the virus capsid that facilitates efficient infection. The virion enters the host cell via endocytosis. During virus trafficking, L1 protein dissociates from the viral DNA and the genomic DNA is released to the host nucleus. The virion assembly takes place within the cell nucleus. Encapsulates the genomic DNA together with protein L2.</text>
</comment>
<sequence>MALEYTEGGVPTEPYVKSTDEFVEETSTTFIVKSDPIRIQGHPYHKPSSCNFVSPSRYNVTKIDLPDMKKMIMPPLPGRLSLQSKIPIWKIVGVRVDVQGIQSPAVTGFCQTDMVPTDGGVEDGVQPTTDTEGARSGAFYEATMQDGSQPDYPEDLDPAAGAAAGKNYRWGAEHGQRQLLAVGCKPLKGYTESWKTSLYERKVYDIGDGDLHEFGYGIAESETTADLTTLPIEMCRSAKVLLPDKLAMDNDLTGDSNFMLIERDATGIRHQAFNRNLDADYIAGTAPFKNVVVNPDPLNTKTAGMVASGGDIFNRSYWLNKAKGPNNGICWGNKLYITFVDNTRGFILRHSIKKAEATPYDPTKYEFYLRHVKEYQVTVIVRKCFVSLEAKLITYLLQWNRDWLKDIGFKFNETSDKPTTSVFRELDAPADNAEEEEEEVDDVPCVLIDCNGTAKMQDCVHSRHHMAVNFQEMFGGTGNAASKRAAPVKRKR</sequence>
<reference evidence="9 10" key="1">
    <citation type="submission" date="2018-07" db="EMBL/GenBank/DDBJ databases">
        <title>Uncovering a Universe of Circular DNA Viruses in Animal Metagenomes.</title>
        <authorList>
            <person name="Tisza M."/>
            <person name="Buck C."/>
            <person name="Pastrana D."/>
            <person name="Welch N."/>
            <person name="Peretti A."/>
        </authorList>
    </citation>
    <scope>NUCLEOTIDE SEQUENCE [LARGE SCALE GENOMIC DNA]</scope>
    <source>
        <strain evidence="9">Ctbe14</strain>
    </source>
</reference>
<dbReference type="GO" id="GO:0039620">
    <property type="term" value="C:T=7 icosahedral viral capsid"/>
    <property type="evidence" value="ECO:0007669"/>
    <property type="project" value="UniProtKB-KW"/>
</dbReference>
<protein>
    <recommendedName>
        <fullName evidence="8">Major capsid protein L1</fullName>
    </recommendedName>
</protein>
<dbReference type="GO" id="GO:0005198">
    <property type="term" value="F:structural molecule activity"/>
    <property type="evidence" value="ECO:0007669"/>
    <property type="project" value="InterPro"/>
</dbReference>
<dbReference type="Proteomes" id="UP000279008">
    <property type="component" value="Segment"/>
</dbReference>
<dbReference type="GO" id="GO:0046718">
    <property type="term" value="P:symbiont entry into host cell"/>
    <property type="evidence" value="ECO:0007669"/>
    <property type="project" value="UniProtKB-UniRule"/>
</dbReference>
<evidence type="ECO:0000256" key="5">
    <source>
        <dbReference type="ARBA" id="ARBA00022844"/>
    </source>
</evidence>
<evidence type="ECO:0000313" key="9">
    <source>
        <dbReference type="EMBL" id="QXP49532.1"/>
    </source>
</evidence>
<evidence type="ECO:0000256" key="3">
    <source>
        <dbReference type="ARBA" id="ARBA00022581"/>
    </source>
</evidence>
<evidence type="ECO:0000256" key="6">
    <source>
        <dbReference type="ARBA" id="ARBA00022921"/>
    </source>
</evidence>
<evidence type="ECO:0000256" key="8">
    <source>
        <dbReference type="RuleBase" id="RU361248"/>
    </source>
</evidence>
<keyword evidence="8" id="KW-1145">T=7 icosahedral capsid protein</keyword>
<gene>
    <name evidence="8" type="primary">L1</name>
</gene>
<evidence type="ECO:0000256" key="1">
    <source>
        <dbReference type="ARBA" id="ARBA00004328"/>
    </source>
</evidence>
<dbReference type="InterPro" id="IPR036973">
    <property type="entry name" value="Capsid_L1_sf_Papillomavir"/>
</dbReference>
<keyword evidence="3 8" id="KW-0945">Host-virus interaction</keyword>
<keyword evidence="5 8" id="KW-0946">Virion</keyword>
<evidence type="ECO:0000256" key="2">
    <source>
        <dbReference type="ARBA" id="ARBA00022561"/>
    </source>
</evidence>
<keyword evidence="7 8" id="KW-1160">Virus entry into host cell</keyword>
<organism evidence="9 10">
    <name type="scientific">Lutjanus campechanus-associated papillomavirus 1</name>
    <dbReference type="NCBI Taxonomy" id="2683335"/>
    <lineage>
        <taxon>Viruses</taxon>
        <taxon>Monodnaviria</taxon>
        <taxon>Shotokuvirae</taxon>
        <taxon>Cossaviricota</taxon>
        <taxon>Papovaviricetes</taxon>
        <taxon>Zurhausenvirales</taxon>
        <taxon>Papillomaviridae</taxon>
    </lineage>
</organism>
<dbReference type="Gene3D" id="2.60.175.20">
    <property type="entry name" value="Major capsid L1 (late) superfamily, Papillomavirus"/>
    <property type="match status" value="1"/>
</dbReference>
<dbReference type="SUPFAM" id="SSF88648">
    <property type="entry name" value="Group I dsDNA viruses"/>
    <property type="match status" value="2"/>
</dbReference>
<name>A0A8F5XQ69_9PAPI</name>
<dbReference type="EMBL" id="MH617579">
    <property type="protein sequence ID" value="QXP49532.1"/>
    <property type="molecule type" value="Genomic_DNA"/>
</dbReference>
<evidence type="ECO:0000256" key="7">
    <source>
        <dbReference type="ARBA" id="ARBA00023296"/>
    </source>
</evidence>
<evidence type="ECO:0000256" key="4">
    <source>
        <dbReference type="ARBA" id="ARBA00022804"/>
    </source>
</evidence>
<comment type="similarity">
    <text evidence="8">Belongs to the papillomaviridae L1 protein family.</text>
</comment>
<proteinExistence type="inferred from homology"/>
<evidence type="ECO:0000313" key="10">
    <source>
        <dbReference type="Proteomes" id="UP000279008"/>
    </source>
</evidence>